<organism evidence="1">
    <name type="scientific">marine metagenome</name>
    <dbReference type="NCBI Taxonomy" id="408172"/>
    <lineage>
        <taxon>unclassified sequences</taxon>
        <taxon>metagenomes</taxon>
        <taxon>ecological metagenomes</taxon>
    </lineage>
</organism>
<protein>
    <recommendedName>
        <fullName evidence="2">Phytanoyl-CoA dioxygenase</fullName>
    </recommendedName>
</protein>
<sequence length="178" mass="19891">MTDAALLNDHQVQSFLRDGYITVDADLPADFHAGLHGQICRLFASEGNPGNDILPKVPDLRQVLAQPSVAGALASLLGPDYLLHPHRHCHQNLAGSQGQRMHQDSYEADQNVRHHRLRWLMAFYYPQDVDGRMGPSSIVPKTQYLTAEDQHDSADELPLEGRAGTVAIVHYDLWHRAM</sequence>
<proteinExistence type="predicted"/>
<evidence type="ECO:0008006" key="2">
    <source>
        <dbReference type="Google" id="ProtNLM"/>
    </source>
</evidence>
<evidence type="ECO:0000313" key="1">
    <source>
        <dbReference type="EMBL" id="SVC62184.1"/>
    </source>
</evidence>
<gene>
    <name evidence="1" type="ORF">METZ01_LOCUS315038</name>
</gene>
<dbReference type="Pfam" id="PF05721">
    <property type="entry name" value="PhyH"/>
    <property type="match status" value="1"/>
</dbReference>
<dbReference type="EMBL" id="UINC01101405">
    <property type="protein sequence ID" value="SVC62184.1"/>
    <property type="molecule type" value="Genomic_DNA"/>
</dbReference>
<feature type="non-terminal residue" evidence="1">
    <location>
        <position position="178"/>
    </location>
</feature>
<accession>A0A382NLW5</accession>
<name>A0A382NLW5_9ZZZZ</name>
<dbReference type="AlphaFoldDB" id="A0A382NLW5"/>
<dbReference type="InterPro" id="IPR008775">
    <property type="entry name" value="Phytyl_CoA_dOase-like"/>
</dbReference>
<dbReference type="Gene3D" id="2.60.120.620">
    <property type="entry name" value="q2cbj1_9rhob like domain"/>
    <property type="match status" value="1"/>
</dbReference>
<dbReference type="SUPFAM" id="SSF51197">
    <property type="entry name" value="Clavaminate synthase-like"/>
    <property type="match status" value="1"/>
</dbReference>
<reference evidence="1" key="1">
    <citation type="submission" date="2018-05" db="EMBL/GenBank/DDBJ databases">
        <authorList>
            <person name="Lanie J.A."/>
            <person name="Ng W.-L."/>
            <person name="Kazmierczak K.M."/>
            <person name="Andrzejewski T.M."/>
            <person name="Davidsen T.M."/>
            <person name="Wayne K.J."/>
            <person name="Tettelin H."/>
            <person name="Glass J.I."/>
            <person name="Rusch D."/>
            <person name="Podicherti R."/>
            <person name="Tsui H.-C.T."/>
            <person name="Winkler M.E."/>
        </authorList>
    </citation>
    <scope>NUCLEOTIDE SEQUENCE</scope>
</reference>